<dbReference type="EMBL" id="JARBDR010000018">
    <property type="protein sequence ID" value="KAJ8321858.1"/>
    <property type="molecule type" value="Genomic_DNA"/>
</dbReference>
<evidence type="ECO:0000313" key="2">
    <source>
        <dbReference type="EMBL" id="KAJ8321858.1"/>
    </source>
</evidence>
<name>A0ABQ9FX92_TEGGR</name>
<accession>A0ABQ9FX92</accession>
<evidence type="ECO:0000256" key="1">
    <source>
        <dbReference type="SAM" id="MobiDB-lite"/>
    </source>
</evidence>
<feature type="compositionally biased region" description="Basic and acidic residues" evidence="1">
    <location>
        <begin position="181"/>
        <end position="205"/>
    </location>
</feature>
<feature type="region of interest" description="Disordered" evidence="1">
    <location>
        <begin position="181"/>
        <end position="229"/>
    </location>
</feature>
<comment type="caution">
    <text evidence="2">The sequence shown here is derived from an EMBL/GenBank/DDBJ whole genome shotgun (WGS) entry which is preliminary data.</text>
</comment>
<proteinExistence type="predicted"/>
<organism evidence="2 3">
    <name type="scientific">Tegillarca granosa</name>
    <name type="common">Malaysian cockle</name>
    <name type="synonym">Anadara granosa</name>
    <dbReference type="NCBI Taxonomy" id="220873"/>
    <lineage>
        <taxon>Eukaryota</taxon>
        <taxon>Metazoa</taxon>
        <taxon>Spiralia</taxon>
        <taxon>Lophotrochozoa</taxon>
        <taxon>Mollusca</taxon>
        <taxon>Bivalvia</taxon>
        <taxon>Autobranchia</taxon>
        <taxon>Pteriomorphia</taxon>
        <taxon>Arcoida</taxon>
        <taxon>Arcoidea</taxon>
        <taxon>Arcidae</taxon>
        <taxon>Tegillarca</taxon>
    </lineage>
</organism>
<gene>
    <name evidence="2" type="ORF">KUTeg_000329</name>
</gene>
<evidence type="ECO:0000313" key="3">
    <source>
        <dbReference type="Proteomes" id="UP001217089"/>
    </source>
</evidence>
<dbReference type="Proteomes" id="UP001217089">
    <property type="component" value="Unassembled WGS sequence"/>
</dbReference>
<protein>
    <submittedName>
        <fullName evidence="2">Uncharacterized protein</fullName>
    </submittedName>
</protein>
<keyword evidence="3" id="KW-1185">Reference proteome</keyword>
<feature type="compositionally biased region" description="Polar residues" evidence="1">
    <location>
        <begin position="206"/>
        <end position="224"/>
    </location>
</feature>
<sequence length="254" mass="29026">MTSKRPTLKERALEKIGLGTNVLRILVSLESQFLQSRKILKLPRRSLFSTFGNKLNRVTVYIIVVRNDKKFVGYEFCLEVVVQASLTVCSCLSEKAALSVKWSIAALYESHVLLQPRIPENKLELSQMSTNNGMQDTLKCNNIDKSQLVKNLNKKFDKHVKKSHSHTIWYSGSVEPNKKEIDFEKVDNPQKDESKQDVTDSRTEKSSSWVTVTTDNGSGITVSNQEKKKKHPLCCQKRQNCCFNAEIQKNLKFK</sequence>
<reference evidence="2 3" key="1">
    <citation type="submission" date="2022-12" db="EMBL/GenBank/DDBJ databases">
        <title>Chromosome-level genome of Tegillarca granosa.</title>
        <authorList>
            <person name="Kim J."/>
        </authorList>
    </citation>
    <scope>NUCLEOTIDE SEQUENCE [LARGE SCALE GENOMIC DNA]</scope>
    <source>
        <strain evidence="2">Teg-2019</strain>
        <tissue evidence="2">Adductor muscle</tissue>
    </source>
</reference>